<dbReference type="PANTHER" id="PTHR19328:SF75">
    <property type="entry name" value="ALDOSE SUGAR DEHYDROGENASE YLII"/>
    <property type="match status" value="1"/>
</dbReference>
<reference evidence="4" key="1">
    <citation type="journal article" date="2019" name="Int. J. Syst. Evol. Microbiol.">
        <title>The Global Catalogue of Microorganisms (GCM) 10K type strain sequencing project: providing services to taxonomists for standard genome sequencing and annotation.</title>
        <authorList>
            <consortium name="The Broad Institute Genomics Platform"/>
            <consortium name="The Broad Institute Genome Sequencing Center for Infectious Disease"/>
            <person name="Wu L."/>
            <person name="Ma J."/>
        </authorList>
    </citation>
    <scope>NUCLEOTIDE SEQUENCE [LARGE SCALE GENOMIC DNA]</scope>
    <source>
        <strain evidence="4">CGMCC 1.12922</strain>
    </source>
</reference>
<organism evidence="3 4">
    <name type="scientific">Sinisalibacter lacisalsi</name>
    <dbReference type="NCBI Taxonomy" id="1526570"/>
    <lineage>
        <taxon>Bacteria</taxon>
        <taxon>Pseudomonadati</taxon>
        <taxon>Pseudomonadota</taxon>
        <taxon>Alphaproteobacteria</taxon>
        <taxon>Rhodobacterales</taxon>
        <taxon>Roseobacteraceae</taxon>
        <taxon>Sinisalibacter</taxon>
    </lineage>
</organism>
<proteinExistence type="predicted"/>
<dbReference type="Pfam" id="PF07995">
    <property type="entry name" value="GSDH"/>
    <property type="match status" value="1"/>
</dbReference>
<dbReference type="PANTHER" id="PTHR19328">
    <property type="entry name" value="HEDGEHOG-INTERACTING PROTEIN"/>
    <property type="match status" value="1"/>
</dbReference>
<dbReference type="Proteomes" id="UP000617355">
    <property type="component" value="Unassembled WGS sequence"/>
</dbReference>
<feature type="signal peptide" evidence="1">
    <location>
        <begin position="1"/>
        <end position="25"/>
    </location>
</feature>
<evidence type="ECO:0000313" key="3">
    <source>
        <dbReference type="EMBL" id="GGD32635.1"/>
    </source>
</evidence>
<gene>
    <name evidence="3" type="ORF">GCM10011358_15970</name>
</gene>
<dbReference type="EMBL" id="BMGI01000002">
    <property type="protein sequence ID" value="GGD32635.1"/>
    <property type="molecule type" value="Genomic_DNA"/>
</dbReference>
<protein>
    <submittedName>
        <fullName evidence="3">Glucose sorbosone dehydrogenase</fullName>
    </submittedName>
</protein>
<name>A0ABQ1QNR5_9RHOB</name>
<sequence length="371" mass="39287">MKHSALPRSLALILALLAGPAPLVAGTVEASVGRLLIAPVAEGFREPWGLAFLPDGGFLVTERGGTLWRVGPDGERVRVGGTPEVWVRGQGGLLDVMVPRDFATSREVFLSFSKPQPGGAGTALAVGRLNADGDALADLRVIFEMTPGGGRGQHFGSRIVEGAEGHIFLTIGDRGEADLAQDNSRHNGTVVRLMRDGTVPDDNPFTGVAGARPEIWSYGHRNAQGAALGPDGALWLVEHGAMGGDEVNRVEPGVNFGWPVIAYGRNYNGTTIGIGTEAEGMAQPVHYWDPSIAPSGLAVYSGALWPDWAGRMLVGSLKFDYIAVLDPATGDEEGLRTRETARVRDVREAPDGSIWFLSVGREGVFRISPAP</sequence>
<dbReference type="InterPro" id="IPR011041">
    <property type="entry name" value="Quinoprot_gluc/sorb_DH_b-prop"/>
</dbReference>
<evidence type="ECO:0000256" key="1">
    <source>
        <dbReference type="SAM" id="SignalP"/>
    </source>
</evidence>
<feature type="chain" id="PRO_5046813836" evidence="1">
    <location>
        <begin position="26"/>
        <end position="371"/>
    </location>
</feature>
<dbReference type="InterPro" id="IPR012938">
    <property type="entry name" value="Glc/Sorbosone_DH"/>
</dbReference>
<keyword evidence="4" id="KW-1185">Reference proteome</keyword>
<comment type="caution">
    <text evidence="3">The sequence shown here is derived from an EMBL/GenBank/DDBJ whole genome shotgun (WGS) entry which is preliminary data.</text>
</comment>
<evidence type="ECO:0000259" key="2">
    <source>
        <dbReference type="Pfam" id="PF07995"/>
    </source>
</evidence>
<evidence type="ECO:0000313" key="4">
    <source>
        <dbReference type="Proteomes" id="UP000617355"/>
    </source>
</evidence>
<dbReference type="RefSeq" id="WP_188527104.1">
    <property type="nucleotide sequence ID" value="NZ_BMGI01000002.1"/>
</dbReference>
<accession>A0ABQ1QNR5</accession>
<dbReference type="InterPro" id="IPR011042">
    <property type="entry name" value="6-blade_b-propeller_TolB-like"/>
</dbReference>
<keyword evidence="1" id="KW-0732">Signal</keyword>
<dbReference type="Gene3D" id="2.120.10.30">
    <property type="entry name" value="TolB, C-terminal domain"/>
    <property type="match status" value="1"/>
</dbReference>
<dbReference type="SUPFAM" id="SSF50952">
    <property type="entry name" value="Soluble quinoprotein glucose dehydrogenase"/>
    <property type="match status" value="1"/>
</dbReference>
<feature type="domain" description="Glucose/Sorbosone dehydrogenase" evidence="2">
    <location>
        <begin position="45"/>
        <end position="363"/>
    </location>
</feature>